<dbReference type="Pfam" id="PF04025">
    <property type="entry name" value="RemA-like"/>
    <property type="match status" value="1"/>
</dbReference>
<protein>
    <submittedName>
        <fullName evidence="1">DUF370 domain-containing protein</fullName>
    </submittedName>
</protein>
<dbReference type="RefSeq" id="WP_160198573.1">
    <property type="nucleotide sequence ID" value="NZ_QXXA01000020.1"/>
</dbReference>
<evidence type="ECO:0000313" key="1">
    <source>
        <dbReference type="EMBL" id="NBI08105.1"/>
    </source>
</evidence>
<proteinExistence type="predicted"/>
<sequence length="102" mass="11844">MYVHIGGDYVIPFSEIISIINVDSMISRDTREFIRVCKKEGFLVNIVDQKIKTFIITEEKLKDTKNIKYASKSIVYCTNIKSTTIYKRINKIKERGNSYGVK</sequence>
<dbReference type="Proteomes" id="UP000467132">
    <property type="component" value="Unassembled WGS sequence"/>
</dbReference>
<dbReference type="NCBIfam" id="NF046065">
    <property type="entry name" value="MtxRegRemB"/>
    <property type="match status" value="1"/>
</dbReference>
<reference evidence="1 2" key="1">
    <citation type="submission" date="2018-08" db="EMBL/GenBank/DDBJ databases">
        <title>Murine metabolic-syndrome-specific gut microbial biobank.</title>
        <authorList>
            <person name="Liu C."/>
        </authorList>
    </citation>
    <scope>NUCLEOTIDE SEQUENCE [LARGE SCALE GENOMIC DNA]</scope>
    <source>
        <strain evidence="1 2">583</strain>
    </source>
</reference>
<organism evidence="1 2">
    <name type="scientific">Senegalia massiliensis</name>
    <dbReference type="NCBI Taxonomy" id="1720316"/>
    <lineage>
        <taxon>Bacteria</taxon>
        <taxon>Bacillati</taxon>
        <taxon>Bacillota</taxon>
        <taxon>Clostridia</taxon>
        <taxon>Eubacteriales</taxon>
        <taxon>Clostridiaceae</taxon>
        <taxon>Senegalia</taxon>
    </lineage>
</organism>
<accession>A0A845R061</accession>
<keyword evidence="2" id="KW-1185">Reference proteome</keyword>
<dbReference type="AlphaFoldDB" id="A0A845R061"/>
<evidence type="ECO:0000313" key="2">
    <source>
        <dbReference type="Proteomes" id="UP000467132"/>
    </source>
</evidence>
<comment type="caution">
    <text evidence="1">The sequence shown here is derived from an EMBL/GenBank/DDBJ whole genome shotgun (WGS) entry which is preliminary data.</text>
</comment>
<dbReference type="EMBL" id="QXXA01000020">
    <property type="protein sequence ID" value="NBI08105.1"/>
    <property type="molecule type" value="Genomic_DNA"/>
</dbReference>
<dbReference type="InterPro" id="IPR007169">
    <property type="entry name" value="RemA-like"/>
</dbReference>
<gene>
    <name evidence="1" type="ORF">D3Z33_14700</name>
</gene>
<name>A0A845R061_9CLOT</name>
<dbReference type="OrthoDB" id="9811390at2"/>